<sequence length="70" mass="8069">MLFCLNPKGLYDTYFKPPVLSLQNINILIFKTVMVLLQVAVMSLSVCWQTGRFTHHEEEEEEQSLHISSA</sequence>
<name>A0ABV0ZC27_9TELE</name>
<keyword evidence="1" id="KW-0472">Membrane</keyword>
<comment type="caution">
    <text evidence="2">The sequence shown here is derived from an EMBL/GenBank/DDBJ whole genome shotgun (WGS) entry which is preliminary data.</text>
</comment>
<keyword evidence="3" id="KW-1185">Reference proteome</keyword>
<proteinExistence type="predicted"/>
<keyword evidence="1" id="KW-0812">Transmembrane</keyword>
<evidence type="ECO:0000256" key="1">
    <source>
        <dbReference type="SAM" id="Phobius"/>
    </source>
</evidence>
<accession>A0ABV0ZC27</accession>
<dbReference type="Proteomes" id="UP001469553">
    <property type="component" value="Unassembled WGS sequence"/>
</dbReference>
<evidence type="ECO:0000313" key="2">
    <source>
        <dbReference type="EMBL" id="MEQ2303779.1"/>
    </source>
</evidence>
<feature type="transmembrane region" description="Helical" evidence="1">
    <location>
        <begin position="25"/>
        <end position="48"/>
    </location>
</feature>
<evidence type="ECO:0000313" key="3">
    <source>
        <dbReference type="Proteomes" id="UP001469553"/>
    </source>
</evidence>
<reference evidence="2 3" key="1">
    <citation type="submission" date="2021-06" db="EMBL/GenBank/DDBJ databases">
        <authorList>
            <person name="Palmer J.M."/>
        </authorList>
    </citation>
    <scope>NUCLEOTIDE SEQUENCE [LARGE SCALE GENOMIC DNA]</scope>
    <source>
        <strain evidence="2 3">AS_MEX2019</strain>
        <tissue evidence="2">Muscle</tissue>
    </source>
</reference>
<keyword evidence="1" id="KW-1133">Transmembrane helix</keyword>
<dbReference type="EMBL" id="JAHRIP010058118">
    <property type="protein sequence ID" value="MEQ2303779.1"/>
    <property type="molecule type" value="Genomic_DNA"/>
</dbReference>
<protein>
    <submittedName>
        <fullName evidence="2">Uncharacterized protein</fullName>
    </submittedName>
</protein>
<gene>
    <name evidence="2" type="ORF">AMECASPLE_020342</name>
</gene>
<organism evidence="2 3">
    <name type="scientific">Ameca splendens</name>
    <dbReference type="NCBI Taxonomy" id="208324"/>
    <lineage>
        <taxon>Eukaryota</taxon>
        <taxon>Metazoa</taxon>
        <taxon>Chordata</taxon>
        <taxon>Craniata</taxon>
        <taxon>Vertebrata</taxon>
        <taxon>Euteleostomi</taxon>
        <taxon>Actinopterygii</taxon>
        <taxon>Neopterygii</taxon>
        <taxon>Teleostei</taxon>
        <taxon>Neoteleostei</taxon>
        <taxon>Acanthomorphata</taxon>
        <taxon>Ovalentaria</taxon>
        <taxon>Atherinomorphae</taxon>
        <taxon>Cyprinodontiformes</taxon>
        <taxon>Goodeidae</taxon>
        <taxon>Ameca</taxon>
    </lineage>
</organism>